<sequence length="209" mass="20980">MTGWWVVVPVKDADRGKSRLADVLGPGERARFVRSMALDTLAAASAAESVAGVVLVTPDHVLASWAQRGGAVVVDEPPGGGLDEAVLAGEAVVRARTPDAPVAVLLGDLPGLRPADLDAGLRLAAAHARAHVPDAEGTGTTLLTAAPGSDLRPAFGAGSSARHTAAGHVALDLPVASTLRHDVDEPADLDTLVDAPGAHAPGAHARMGA</sequence>
<dbReference type="EC" id="2.7.7.105" evidence="5"/>
<feature type="binding site" evidence="5">
    <location>
        <position position="140"/>
    </location>
    <ligand>
        <name>phosphoenolpyruvate</name>
        <dbReference type="ChEBI" id="CHEBI:58702"/>
    </ligand>
</feature>
<dbReference type="HAMAP" id="MF_02114">
    <property type="entry name" value="CofC"/>
    <property type="match status" value="1"/>
</dbReference>
<dbReference type="InterPro" id="IPR002835">
    <property type="entry name" value="CofC"/>
</dbReference>
<proteinExistence type="inferred from homology"/>
<accession>A0A401UVD0</accession>
<protein>
    <recommendedName>
        <fullName evidence="5">Phosphoenolpyruvate guanylyltransferase</fullName>
        <shortName evidence="5">PEP guanylyltransferase</shortName>
        <ecNumber evidence="5">2.7.7.105</ecNumber>
    </recommendedName>
</protein>
<comment type="pathway">
    <text evidence="5">Cofactor biosynthesis; coenzyme F420 biosynthesis.</text>
</comment>
<comment type="similarity">
    <text evidence="5">Belongs to the CofC family.</text>
</comment>
<keyword evidence="7" id="KW-1185">Reference proteome</keyword>
<evidence type="ECO:0000256" key="4">
    <source>
        <dbReference type="ARBA" id="ARBA00023134"/>
    </source>
</evidence>
<dbReference type="UniPathway" id="UPA00071"/>
<dbReference type="GO" id="GO:0052645">
    <property type="term" value="P:F420-0 metabolic process"/>
    <property type="evidence" value="ECO:0007669"/>
    <property type="project" value="UniProtKB-UniRule"/>
</dbReference>
<dbReference type="Pfam" id="PF01983">
    <property type="entry name" value="CofC"/>
    <property type="match status" value="1"/>
</dbReference>
<gene>
    <name evidence="5" type="primary">fbiD</name>
    <name evidence="6" type="ORF">CTKZ_01240</name>
</gene>
<dbReference type="Proteomes" id="UP000288246">
    <property type="component" value="Unassembled WGS sequence"/>
</dbReference>
<evidence type="ECO:0000313" key="6">
    <source>
        <dbReference type="EMBL" id="GCD18562.1"/>
    </source>
</evidence>
<dbReference type="NCBIfam" id="TIGR03552">
    <property type="entry name" value="F420_cofC"/>
    <property type="match status" value="1"/>
</dbReference>
<name>A0A401UVD0_9CELL</name>
<comment type="catalytic activity">
    <reaction evidence="5">
        <text>phosphoenolpyruvate + GTP + H(+) = enolpyruvoyl-2-diphospho-5'-guanosine + diphosphate</text>
        <dbReference type="Rhea" id="RHEA:30519"/>
        <dbReference type="ChEBI" id="CHEBI:15378"/>
        <dbReference type="ChEBI" id="CHEBI:33019"/>
        <dbReference type="ChEBI" id="CHEBI:37565"/>
        <dbReference type="ChEBI" id="CHEBI:58702"/>
        <dbReference type="ChEBI" id="CHEBI:143701"/>
        <dbReference type="EC" id="2.7.7.105"/>
    </reaction>
</comment>
<evidence type="ECO:0000256" key="3">
    <source>
        <dbReference type="ARBA" id="ARBA00022741"/>
    </source>
</evidence>
<evidence type="ECO:0000256" key="5">
    <source>
        <dbReference type="HAMAP-Rule" id="MF_02114"/>
    </source>
</evidence>
<dbReference type="RefSeq" id="WP_124341117.1">
    <property type="nucleotide sequence ID" value="NZ_BHYL01000011.1"/>
</dbReference>
<dbReference type="OrthoDB" id="5144578at2"/>
<dbReference type="InterPro" id="IPR029044">
    <property type="entry name" value="Nucleotide-diphossugar_trans"/>
</dbReference>
<dbReference type="PANTHER" id="PTHR40392">
    <property type="entry name" value="2-PHOSPHO-L-LACTATE GUANYLYLTRANSFERASE"/>
    <property type="match status" value="1"/>
</dbReference>
<dbReference type="GO" id="GO:0005525">
    <property type="term" value="F:GTP binding"/>
    <property type="evidence" value="ECO:0007669"/>
    <property type="project" value="UniProtKB-KW"/>
</dbReference>
<evidence type="ECO:0000256" key="2">
    <source>
        <dbReference type="ARBA" id="ARBA00022695"/>
    </source>
</evidence>
<comment type="caution">
    <text evidence="6">The sequence shown here is derived from an EMBL/GenBank/DDBJ whole genome shotgun (WGS) entry which is preliminary data.</text>
</comment>
<comment type="function">
    <text evidence="5">Guanylyltransferase that catalyzes the activation of phosphoenolpyruvate (PEP) as enolpyruvoyl-2-diphospho-5'-guanosine, via the condensation of PEP with GTP. It is involved in the biosynthesis of coenzyme F420, a hydride carrier cofactor.</text>
</comment>
<dbReference type="GO" id="GO:0043814">
    <property type="term" value="F:phospholactate guanylyltransferase activity"/>
    <property type="evidence" value="ECO:0007669"/>
    <property type="project" value="InterPro"/>
</dbReference>
<evidence type="ECO:0000313" key="7">
    <source>
        <dbReference type="Proteomes" id="UP000288246"/>
    </source>
</evidence>
<dbReference type="EMBL" id="BHYL01000011">
    <property type="protein sequence ID" value="GCD18562.1"/>
    <property type="molecule type" value="Genomic_DNA"/>
</dbReference>
<feature type="binding site" evidence="5">
    <location>
        <position position="159"/>
    </location>
    <ligand>
        <name>phosphoenolpyruvate</name>
        <dbReference type="ChEBI" id="CHEBI:58702"/>
    </ligand>
</feature>
<evidence type="ECO:0000256" key="1">
    <source>
        <dbReference type="ARBA" id="ARBA00022679"/>
    </source>
</evidence>
<keyword evidence="4 5" id="KW-0342">GTP-binding</keyword>
<reference evidence="6 7" key="1">
    <citation type="submission" date="2018-11" db="EMBL/GenBank/DDBJ databases">
        <title>Draft genome sequence of Cellulomonas takizawaensis strain TKZ-21.</title>
        <authorList>
            <person name="Yamamura H."/>
            <person name="Hayashi T."/>
            <person name="Hamada M."/>
            <person name="Serisawa Y."/>
            <person name="Matsuyama K."/>
            <person name="Nakagawa Y."/>
            <person name="Otoguro M."/>
            <person name="Yanagida F."/>
            <person name="Hayakawa M."/>
        </authorList>
    </citation>
    <scope>NUCLEOTIDE SEQUENCE [LARGE SCALE GENOMIC DNA]</scope>
    <source>
        <strain evidence="6 7">TKZ-21</strain>
    </source>
</reference>
<dbReference type="AlphaFoldDB" id="A0A401UVD0"/>
<feature type="binding site" evidence="5">
    <location>
        <position position="156"/>
    </location>
    <ligand>
        <name>phosphoenolpyruvate</name>
        <dbReference type="ChEBI" id="CHEBI:58702"/>
    </ligand>
</feature>
<keyword evidence="3 5" id="KW-0547">Nucleotide-binding</keyword>
<organism evidence="6 7">
    <name type="scientific">Cellulomonas algicola</name>
    <dbReference type="NCBI Taxonomy" id="2071633"/>
    <lineage>
        <taxon>Bacteria</taxon>
        <taxon>Bacillati</taxon>
        <taxon>Actinomycetota</taxon>
        <taxon>Actinomycetes</taxon>
        <taxon>Micrococcales</taxon>
        <taxon>Cellulomonadaceae</taxon>
        <taxon>Cellulomonas</taxon>
    </lineage>
</organism>
<keyword evidence="1 5" id="KW-0808">Transferase</keyword>
<keyword evidence="2 5" id="KW-0548">Nucleotidyltransferase</keyword>
<dbReference type="Gene3D" id="3.90.550.10">
    <property type="entry name" value="Spore Coat Polysaccharide Biosynthesis Protein SpsA, Chain A"/>
    <property type="match status" value="1"/>
</dbReference>
<dbReference type="PANTHER" id="PTHR40392:SF1">
    <property type="entry name" value="2-PHOSPHO-L-LACTATE GUANYLYLTRANSFERASE"/>
    <property type="match status" value="1"/>
</dbReference>
<dbReference type="SUPFAM" id="SSF53448">
    <property type="entry name" value="Nucleotide-diphospho-sugar transferases"/>
    <property type="match status" value="1"/>
</dbReference>